<evidence type="ECO:0000313" key="1">
    <source>
        <dbReference type="EMBL" id="EGU85135.1"/>
    </source>
</evidence>
<name>F9FD79_FUSOF</name>
<protein>
    <submittedName>
        <fullName evidence="1">Uncharacterized protein</fullName>
    </submittedName>
</protein>
<comment type="caution">
    <text evidence="1">The sequence shown here is derived from an EMBL/GenBank/DDBJ whole genome shotgun (WGS) entry which is preliminary data.</text>
</comment>
<organism evidence="1">
    <name type="scientific">Fusarium oxysporum (strain Fo5176)</name>
    <name type="common">Fusarium vascular wilt</name>
    <dbReference type="NCBI Taxonomy" id="660025"/>
    <lineage>
        <taxon>Eukaryota</taxon>
        <taxon>Fungi</taxon>
        <taxon>Dikarya</taxon>
        <taxon>Ascomycota</taxon>
        <taxon>Pezizomycotina</taxon>
        <taxon>Sordariomycetes</taxon>
        <taxon>Hypocreomycetidae</taxon>
        <taxon>Hypocreales</taxon>
        <taxon>Nectriaceae</taxon>
        <taxon>Fusarium</taxon>
        <taxon>Fusarium oxysporum species complex</taxon>
    </lineage>
</organism>
<sequence length="56" mass="6494">MTKATGYHRKMKITPDDIKLTPIRMDESNLFTLCLAFLYKVPNLSIHNTKYKGATY</sequence>
<accession>F9FD79</accession>
<proteinExistence type="predicted"/>
<reference evidence="1" key="1">
    <citation type="journal article" date="2012" name="Mol. Plant Microbe Interact.">
        <title>A highly conserved effector in Fusarium oxysporum is required for full virulence on Arabidopsis.</title>
        <authorList>
            <person name="Thatcher L.F."/>
            <person name="Gardiner D.M."/>
            <person name="Kazan K."/>
            <person name="Manners J."/>
        </authorList>
    </citation>
    <scope>NUCLEOTIDE SEQUENCE [LARGE SCALE GENOMIC DNA]</scope>
    <source>
        <strain evidence="1">Fo5176</strain>
    </source>
</reference>
<dbReference type="EMBL" id="AFQF01001379">
    <property type="protein sequence ID" value="EGU85135.1"/>
    <property type="molecule type" value="Genomic_DNA"/>
</dbReference>
<dbReference type="AlphaFoldDB" id="F9FD79"/>
<gene>
    <name evidence="1" type="ORF">FOXB_04357</name>
</gene>